<dbReference type="Proteomes" id="UP000821853">
    <property type="component" value="Chromosome 1"/>
</dbReference>
<comment type="caution">
    <text evidence="1">The sequence shown here is derived from an EMBL/GenBank/DDBJ whole genome shotgun (WGS) entry which is preliminary data.</text>
</comment>
<keyword evidence="2" id="KW-1185">Reference proteome</keyword>
<dbReference type="VEuPathDB" id="VectorBase:HLOH_065292"/>
<proteinExistence type="predicted"/>
<dbReference type="InterPro" id="IPR006553">
    <property type="entry name" value="Leu-rich_rpt_Cys-con_subtyp"/>
</dbReference>
<name>A0A9J6FA80_HAELO</name>
<dbReference type="SUPFAM" id="SSF52047">
    <property type="entry name" value="RNI-like"/>
    <property type="match status" value="1"/>
</dbReference>
<organism evidence="1 2">
    <name type="scientific">Haemaphysalis longicornis</name>
    <name type="common">Bush tick</name>
    <dbReference type="NCBI Taxonomy" id="44386"/>
    <lineage>
        <taxon>Eukaryota</taxon>
        <taxon>Metazoa</taxon>
        <taxon>Ecdysozoa</taxon>
        <taxon>Arthropoda</taxon>
        <taxon>Chelicerata</taxon>
        <taxon>Arachnida</taxon>
        <taxon>Acari</taxon>
        <taxon>Parasitiformes</taxon>
        <taxon>Ixodida</taxon>
        <taxon>Ixodoidea</taxon>
        <taxon>Ixodidae</taxon>
        <taxon>Haemaphysalinae</taxon>
        <taxon>Haemaphysalis</taxon>
    </lineage>
</organism>
<evidence type="ECO:0000313" key="2">
    <source>
        <dbReference type="Proteomes" id="UP000821853"/>
    </source>
</evidence>
<dbReference type="PANTHER" id="PTHR13318">
    <property type="entry name" value="PARTNER OF PAIRED, ISOFORM B-RELATED"/>
    <property type="match status" value="1"/>
</dbReference>
<sequence>MLAGMSSLKVLELDGCLQLTGYSLQFLACGVASLEILGLSFCHNIRNPSFKKSRKGPGLGGVTKLNISSNSIYDDGLRCILLAMPKLRSLELRSCPNLTTQGFLYISAHGDILNEIDVSMSPRLTNSGCQFLLSVPNLKKLSVHRCRHITSRSTRGINATTSPGISELNIGATEIGEKGIRRLSEVSVTTKERVRCSLVLTTPIHDMTVC</sequence>
<dbReference type="SMART" id="SM00367">
    <property type="entry name" value="LRR_CC"/>
    <property type="match status" value="3"/>
</dbReference>
<dbReference type="GO" id="GO:0031146">
    <property type="term" value="P:SCF-dependent proteasomal ubiquitin-dependent protein catabolic process"/>
    <property type="evidence" value="ECO:0007669"/>
    <property type="project" value="TreeGrafter"/>
</dbReference>
<dbReference type="EMBL" id="JABSTR010000001">
    <property type="protein sequence ID" value="KAH9359639.1"/>
    <property type="molecule type" value="Genomic_DNA"/>
</dbReference>
<dbReference type="AlphaFoldDB" id="A0A9J6FA80"/>
<dbReference type="GO" id="GO:0019005">
    <property type="term" value="C:SCF ubiquitin ligase complex"/>
    <property type="evidence" value="ECO:0007669"/>
    <property type="project" value="TreeGrafter"/>
</dbReference>
<dbReference type="OrthoDB" id="10257471at2759"/>
<accession>A0A9J6FA80</accession>
<protein>
    <submittedName>
        <fullName evidence="1">Uncharacterized protein</fullName>
    </submittedName>
</protein>
<gene>
    <name evidence="1" type="ORF">HPB48_011294</name>
</gene>
<dbReference type="InterPro" id="IPR032675">
    <property type="entry name" value="LRR_dom_sf"/>
</dbReference>
<dbReference type="Gene3D" id="3.80.10.10">
    <property type="entry name" value="Ribonuclease Inhibitor"/>
    <property type="match status" value="2"/>
</dbReference>
<reference evidence="1 2" key="1">
    <citation type="journal article" date="2020" name="Cell">
        <title>Large-Scale Comparative Analyses of Tick Genomes Elucidate Their Genetic Diversity and Vector Capacities.</title>
        <authorList>
            <consortium name="Tick Genome and Microbiome Consortium (TIGMIC)"/>
            <person name="Jia N."/>
            <person name="Wang J."/>
            <person name="Shi W."/>
            <person name="Du L."/>
            <person name="Sun Y."/>
            <person name="Zhan W."/>
            <person name="Jiang J.F."/>
            <person name="Wang Q."/>
            <person name="Zhang B."/>
            <person name="Ji P."/>
            <person name="Bell-Sakyi L."/>
            <person name="Cui X.M."/>
            <person name="Yuan T.T."/>
            <person name="Jiang B.G."/>
            <person name="Yang W.F."/>
            <person name="Lam T.T."/>
            <person name="Chang Q.C."/>
            <person name="Ding S.J."/>
            <person name="Wang X.J."/>
            <person name="Zhu J.G."/>
            <person name="Ruan X.D."/>
            <person name="Zhao L."/>
            <person name="Wei J.T."/>
            <person name="Ye R.Z."/>
            <person name="Que T.C."/>
            <person name="Du C.H."/>
            <person name="Zhou Y.H."/>
            <person name="Cheng J.X."/>
            <person name="Dai P.F."/>
            <person name="Guo W.B."/>
            <person name="Han X.H."/>
            <person name="Huang E.J."/>
            <person name="Li L.F."/>
            <person name="Wei W."/>
            <person name="Gao Y.C."/>
            <person name="Liu J.Z."/>
            <person name="Shao H.Z."/>
            <person name="Wang X."/>
            <person name="Wang C.C."/>
            <person name="Yang T.C."/>
            <person name="Huo Q.B."/>
            <person name="Li W."/>
            <person name="Chen H.Y."/>
            <person name="Chen S.E."/>
            <person name="Zhou L.G."/>
            <person name="Ni X.B."/>
            <person name="Tian J.H."/>
            <person name="Sheng Y."/>
            <person name="Liu T."/>
            <person name="Pan Y.S."/>
            <person name="Xia L.Y."/>
            <person name="Li J."/>
            <person name="Zhao F."/>
            <person name="Cao W.C."/>
        </authorList>
    </citation>
    <scope>NUCLEOTIDE SEQUENCE [LARGE SCALE GENOMIC DNA]</scope>
    <source>
        <strain evidence="1">HaeL-2018</strain>
    </source>
</reference>
<evidence type="ECO:0000313" key="1">
    <source>
        <dbReference type="EMBL" id="KAH9359639.1"/>
    </source>
</evidence>
<dbReference type="Pfam" id="PF13516">
    <property type="entry name" value="LRR_6"/>
    <property type="match status" value="1"/>
</dbReference>
<dbReference type="InterPro" id="IPR001611">
    <property type="entry name" value="Leu-rich_rpt"/>
</dbReference>